<dbReference type="InterPro" id="IPR051599">
    <property type="entry name" value="Cell_Envelope_Assoc"/>
</dbReference>
<dbReference type="Gene3D" id="3.40.50.620">
    <property type="entry name" value="HUPs"/>
    <property type="match status" value="1"/>
</dbReference>
<dbReference type="eggNOG" id="COG1434">
    <property type="taxonomic scope" value="Bacteria"/>
</dbReference>
<dbReference type="PATRIC" id="fig|1273125.3.peg.1742"/>
<sequence length="232" mass="24082">MRMTRSWTLDDGRTAGGTTGGKARARVGRGLAATAAAAAVALGLGAAPAAATPNPVTIVNGILSVTPLCQGLSRDLIVECTGFETLTPDFPVMLDLNPFGTHIVVLGAGLHADGTLPPVLHNRLQAALRVAQRYPTAPIVVTGGVPRNGVTEALAMRNWLVANGIPDFRITQEDRSRSTIENAQNTNGILLGRGATGAVVVTSPDHLQRAMIDFRSAVDARIPIAGVVAPYL</sequence>
<evidence type="ECO:0000256" key="1">
    <source>
        <dbReference type="SAM" id="MobiDB-lite"/>
    </source>
</evidence>
<dbReference type="GO" id="GO:0005886">
    <property type="term" value="C:plasma membrane"/>
    <property type="evidence" value="ECO:0007669"/>
    <property type="project" value="TreeGrafter"/>
</dbReference>
<evidence type="ECO:0000259" key="2">
    <source>
        <dbReference type="Pfam" id="PF02698"/>
    </source>
</evidence>
<dbReference type="EMBL" id="APMY01000059">
    <property type="protein sequence ID" value="EOM76893.1"/>
    <property type="molecule type" value="Genomic_DNA"/>
</dbReference>
<dbReference type="CDD" id="cd06259">
    <property type="entry name" value="YdcF-like"/>
    <property type="match status" value="1"/>
</dbReference>
<feature type="domain" description="DUF218" evidence="2">
    <location>
        <begin position="103"/>
        <end position="217"/>
    </location>
</feature>
<dbReference type="AlphaFoldDB" id="R7WNL1"/>
<evidence type="ECO:0000313" key="3">
    <source>
        <dbReference type="EMBL" id="EOM76893.1"/>
    </source>
</evidence>
<protein>
    <recommendedName>
        <fullName evidence="2">DUF218 domain-containing protein</fullName>
    </recommendedName>
</protein>
<dbReference type="Pfam" id="PF02698">
    <property type="entry name" value="DUF218"/>
    <property type="match status" value="1"/>
</dbReference>
<dbReference type="Proteomes" id="UP000013525">
    <property type="component" value="Unassembled WGS sequence"/>
</dbReference>
<dbReference type="InterPro" id="IPR003848">
    <property type="entry name" value="DUF218"/>
</dbReference>
<dbReference type="RefSeq" id="WP_010837868.1">
    <property type="nucleotide sequence ID" value="NZ_APMY01000059.1"/>
</dbReference>
<evidence type="ECO:0000313" key="4">
    <source>
        <dbReference type="Proteomes" id="UP000013525"/>
    </source>
</evidence>
<organism evidence="3 4">
    <name type="scientific">Rhodococcus rhodnii LMG 5362</name>
    <dbReference type="NCBI Taxonomy" id="1273125"/>
    <lineage>
        <taxon>Bacteria</taxon>
        <taxon>Bacillati</taxon>
        <taxon>Actinomycetota</taxon>
        <taxon>Actinomycetes</taxon>
        <taxon>Mycobacteriales</taxon>
        <taxon>Nocardiaceae</taxon>
        <taxon>Rhodococcus</taxon>
    </lineage>
</organism>
<dbReference type="GO" id="GO:0000270">
    <property type="term" value="P:peptidoglycan metabolic process"/>
    <property type="evidence" value="ECO:0007669"/>
    <property type="project" value="TreeGrafter"/>
</dbReference>
<dbReference type="PANTHER" id="PTHR30336:SF4">
    <property type="entry name" value="ENVELOPE BIOGENESIS FACTOR ELYC"/>
    <property type="match status" value="1"/>
</dbReference>
<comment type="caution">
    <text evidence="3">The sequence shown here is derived from an EMBL/GenBank/DDBJ whole genome shotgun (WGS) entry which is preliminary data.</text>
</comment>
<dbReference type="GO" id="GO:0043164">
    <property type="term" value="P:Gram-negative-bacterium-type cell wall biogenesis"/>
    <property type="evidence" value="ECO:0007669"/>
    <property type="project" value="TreeGrafter"/>
</dbReference>
<name>R7WNL1_9NOCA</name>
<proteinExistence type="predicted"/>
<feature type="region of interest" description="Disordered" evidence="1">
    <location>
        <begin position="1"/>
        <end position="23"/>
    </location>
</feature>
<dbReference type="InterPro" id="IPR014729">
    <property type="entry name" value="Rossmann-like_a/b/a_fold"/>
</dbReference>
<keyword evidence="4" id="KW-1185">Reference proteome</keyword>
<dbReference type="PANTHER" id="PTHR30336">
    <property type="entry name" value="INNER MEMBRANE PROTEIN, PROBABLE PERMEASE"/>
    <property type="match status" value="1"/>
</dbReference>
<reference evidence="3 4" key="1">
    <citation type="journal article" date="2013" name="Genome Announc.">
        <title>Draft Genome Sequence of Rhodococcus rhodnii Strain LMG5362, a Symbiont of Rhodnius prolixus (Hemiptera, Reduviidae, Triatominae), the Principle Vector of Trypanosoma cruzi.</title>
        <authorList>
            <person name="Pachebat J.A."/>
            <person name="van Keulen G."/>
            <person name="Whitten M.M."/>
            <person name="Girdwood S."/>
            <person name="Del Sol R."/>
            <person name="Dyson P.J."/>
            <person name="Facey P.D."/>
        </authorList>
    </citation>
    <scope>NUCLEOTIDE SEQUENCE [LARGE SCALE GENOMIC DNA]</scope>
    <source>
        <strain evidence="3 4">LMG 5362</strain>
    </source>
</reference>
<gene>
    <name evidence="3" type="ORF">Rrhod_1806</name>
</gene>
<accession>R7WNL1</accession>